<keyword evidence="2" id="KW-0732">Signal</keyword>
<dbReference type="eggNOG" id="COG4072">
    <property type="taxonomic scope" value="Bacteria"/>
</dbReference>
<dbReference type="STRING" id="71451.RV07_GL000080"/>
<feature type="domain" description="WxL Interacting Protein peptidoglycan binding" evidence="3">
    <location>
        <begin position="36"/>
        <end position="154"/>
    </location>
</feature>
<dbReference type="InterPro" id="IPR021759">
    <property type="entry name" value="WxLIP_HBD"/>
</dbReference>
<name>R2NIK5_9ENTE</name>
<feature type="chain" id="PRO_5004363645" evidence="2">
    <location>
        <begin position="28"/>
        <end position="343"/>
    </location>
</feature>
<evidence type="ECO:0000313" key="7">
    <source>
        <dbReference type="Proteomes" id="UP000013783"/>
    </source>
</evidence>
<dbReference type="Proteomes" id="UP000014148">
    <property type="component" value="Unassembled WGS sequence"/>
</dbReference>
<dbReference type="AlphaFoldDB" id="R2NIK5"/>
<dbReference type="PATRIC" id="fig|1158601.3.peg.4144"/>
<keyword evidence="1" id="KW-0812">Transmembrane</keyword>
<proteinExistence type="predicted"/>
<sequence>MFKKTTIRLAGLIFLASPILFPLVSYAADTSGEVGYNIQAVIPENQGDKTKSFFDLRMTPGQKQTVSIMINNTSNQDSKYQININQAYTSDQGFIDYSESKKAQENNYPYKINTIAKTDSKVDVAKNSSREVPITLTMPDEKYDGQILSAIQVVKDSEETKSGISNNYGYLLGLKLTESDTEVHRQLKLKKVEPAESFGKTSIAAVLENPTMDAYGHLKYEATVKNSATNKVVRTVSYDKDMQMAPNSRYRFAIDWEKKRLEAGDYSLHLKVSDAKNNVWVFDRKFTISNKQAKEVNAATIDAATEDSLPTWVFIVIGILLAVILLGIIWLILAKRKKDKEKM</sequence>
<keyword evidence="1" id="KW-0472">Membrane</keyword>
<feature type="domain" description="WxL Interacting Protein host binding" evidence="4">
    <location>
        <begin position="161"/>
        <end position="297"/>
    </location>
</feature>
<gene>
    <name evidence="6" type="ORF">I585_01563</name>
    <name evidence="5" type="ORF">UAI_04176</name>
</gene>
<dbReference type="InterPro" id="IPR010317">
    <property type="entry name" value="WxLIP_PGBD"/>
</dbReference>
<dbReference type="EMBL" id="ASWA01000002">
    <property type="protein sequence ID" value="EOT70084.1"/>
    <property type="molecule type" value="Genomic_DNA"/>
</dbReference>
<dbReference type="OrthoDB" id="2148359at2"/>
<dbReference type="Pfam" id="PF06030">
    <property type="entry name" value="WxLIP_PGBD"/>
    <property type="match status" value="1"/>
</dbReference>
<organism evidence="5 7">
    <name type="scientific">Enterococcus malodoratus ATCC 43197</name>
    <dbReference type="NCBI Taxonomy" id="1158601"/>
    <lineage>
        <taxon>Bacteria</taxon>
        <taxon>Bacillati</taxon>
        <taxon>Bacillota</taxon>
        <taxon>Bacilli</taxon>
        <taxon>Lactobacillales</taxon>
        <taxon>Enterococcaceae</taxon>
        <taxon>Enterococcus</taxon>
    </lineage>
</organism>
<comment type="caution">
    <text evidence="5">The sequence shown here is derived from an EMBL/GenBank/DDBJ whole genome shotgun (WGS) entry which is preliminary data.</text>
</comment>
<dbReference type="Pfam" id="PF11797">
    <property type="entry name" value="WxLIP_HBD"/>
    <property type="match status" value="1"/>
</dbReference>
<evidence type="ECO:0000259" key="4">
    <source>
        <dbReference type="Pfam" id="PF11797"/>
    </source>
</evidence>
<feature type="transmembrane region" description="Helical" evidence="1">
    <location>
        <begin position="312"/>
        <end position="333"/>
    </location>
</feature>
<evidence type="ECO:0000259" key="3">
    <source>
        <dbReference type="Pfam" id="PF06030"/>
    </source>
</evidence>
<protein>
    <submittedName>
        <fullName evidence="5">Uncharacterized protein</fullName>
    </submittedName>
</protein>
<evidence type="ECO:0000313" key="8">
    <source>
        <dbReference type="Proteomes" id="UP000014148"/>
    </source>
</evidence>
<reference evidence="5 7" key="1">
    <citation type="submission" date="2013-02" db="EMBL/GenBank/DDBJ databases">
        <title>The Genome Sequence of Enterococcus malodoratus ATCC_43197.</title>
        <authorList>
            <consortium name="The Broad Institute Genome Sequencing Platform"/>
            <consortium name="The Broad Institute Genome Sequencing Center for Infectious Disease"/>
            <person name="Earl A.M."/>
            <person name="Gilmore M.S."/>
            <person name="Lebreton F."/>
            <person name="Walker B."/>
            <person name="Young S.K."/>
            <person name="Zeng Q."/>
            <person name="Gargeya S."/>
            <person name="Fitzgerald M."/>
            <person name="Haas B."/>
            <person name="Abouelleil A."/>
            <person name="Alvarado L."/>
            <person name="Arachchi H.M."/>
            <person name="Berlin A.M."/>
            <person name="Chapman S.B."/>
            <person name="Dewar J."/>
            <person name="Goldberg J."/>
            <person name="Griggs A."/>
            <person name="Gujja S."/>
            <person name="Hansen M."/>
            <person name="Howarth C."/>
            <person name="Imamovic A."/>
            <person name="Larimer J."/>
            <person name="McCowan C."/>
            <person name="Murphy C."/>
            <person name="Neiman D."/>
            <person name="Pearson M."/>
            <person name="Priest M."/>
            <person name="Roberts A."/>
            <person name="Saif S."/>
            <person name="Shea T."/>
            <person name="Sisk P."/>
            <person name="Sykes S."/>
            <person name="Wortman J."/>
            <person name="Nusbaum C."/>
            <person name="Birren B."/>
        </authorList>
    </citation>
    <scope>NUCLEOTIDE SEQUENCE [LARGE SCALE GENOMIC DNA]</scope>
    <source>
        <strain evidence="5 7">ATCC 43197</strain>
    </source>
</reference>
<evidence type="ECO:0000256" key="2">
    <source>
        <dbReference type="SAM" id="SignalP"/>
    </source>
</evidence>
<dbReference type="EMBL" id="AJAK01000031">
    <property type="protein sequence ID" value="EOH71892.1"/>
    <property type="molecule type" value="Genomic_DNA"/>
</dbReference>
<keyword evidence="8" id="KW-1185">Reference proteome</keyword>
<dbReference type="Proteomes" id="UP000013783">
    <property type="component" value="Unassembled WGS sequence"/>
</dbReference>
<reference evidence="6 8" key="2">
    <citation type="submission" date="2013-03" db="EMBL/GenBank/DDBJ databases">
        <title>The Genome Sequence of Enterococcus malodoratus ATCC_43197 (PacBio/Illumina hybrid assembly).</title>
        <authorList>
            <consortium name="The Broad Institute Genomics Platform"/>
            <consortium name="The Broad Institute Genome Sequencing Center for Infectious Disease"/>
            <person name="Earl A."/>
            <person name="Russ C."/>
            <person name="Gilmore M."/>
            <person name="Surin D."/>
            <person name="Walker B."/>
            <person name="Young S."/>
            <person name="Zeng Q."/>
            <person name="Gargeya S."/>
            <person name="Fitzgerald M."/>
            <person name="Haas B."/>
            <person name="Abouelleil A."/>
            <person name="Allen A.W."/>
            <person name="Alvarado L."/>
            <person name="Arachchi H.M."/>
            <person name="Berlin A.M."/>
            <person name="Chapman S.B."/>
            <person name="Gainer-Dewar J."/>
            <person name="Goldberg J."/>
            <person name="Griggs A."/>
            <person name="Gujja S."/>
            <person name="Hansen M."/>
            <person name="Howarth C."/>
            <person name="Imamovic A."/>
            <person name="Ireland A."/>
            <person name="Larimer J."/>
            <person name="McCowan C."/>
            <person name="Murphy C."/>
            <person name="Pearson M."/>
            <person name="Poon T.W."/>
            <person name="Priest M."/>
            <person name="Roberts A."/>
            <person name="Saif S."/>
            <person name="Shea T."/>
            <person name="Sisk P."/>
            <person name="Sykes S."/>
            <person name="Wortman J."/>
            <person name="Nusbaum C."/>
            <person name="Birren B."/>
        </authorList>
    </citation>
    <scope>NUCLEOTIDE SEQUENCE [LARGE SCALE GENOMIC DNA]</scope>
    <source>
        <strain evidence="6 8">ATCC 43197</strain>
    </source>
</reference>
<feature type="signal peptide" evidence="2">
    <location>
        <begin position="1"/>
        <end position="27"/>
    </location>
</feature>
<evidence type="ECO:0000313" key="5">
    <source>
        <dbReference type="EMBL" id="EOH71892.1"/>
    </source>
</evidence>
<dbReference type="GeneID" id="79788430"/>
<evidence type="ECO:0000256" key="1">
    <source>
        <dbReference type="SAM" id="Phobius"/>
    </source>
</evidence>
<evidence type="ECO:0000313" key="6">
    <source>
        <dbReference type="EMBL" id="EOT70084.1"/>
    </source>
</evidence>
<dbReference type="RefSeq" id="WP_010742947.1">
    <property type="nucleotide sequence ID" value="NZ_KB946253.1"/>
</dbReference>
<keyword evidence="1" id="KW-1133">Transmembrane helix</keyword>
<accession>R2NIK5</accession>